<comment type="caution">
    <text evidence="9">The sequence shown here is derived from an EMBL/GenBank/DDBJ whole genome shotgun (WGS) entry which is preliminary data.</text>
</comment>
<reference evidence="9 10" key="1">
    <citation type="submission" date="2018-11" db="EMBL/GenBank/DDBJ databases">
        <title>Schleiferia aggregans sp. nov., a moderately thermophilic heterotrophic bacterium isolated from microbial mats at a terrestrial hot spring.</title>
        <authorList>
            <person name="Iino T."/>
            <person name="Ohkuma M."/>
            <person name="Haruta S."/>
        </authorList>
    </citation>
    <scope>NUCLEOTIDE SEQUENCE [LARGE SCALE GENOMIC DNA]</scope>
    <source>
        <strain evidence="9 10">LA</strain>
    </source>
</reference>
<dbReference type="Proteomes" id="UP000286715">
    <property type="component" value="Unassembled WGS sequence"/>
</dbReference>
<evidence type="ECO:0000256" key="7">
    <source>
        <dbReference type="SAM" id="Phobius"/>
    </source>
</evidence>
<evidence type="ECO:0000256" key="2">
    <source>
        <dbReference type="ARBA" id="ARBA00010581"/>
    </source>
</evidence>
<dbReference type="OrthoDB" id="9810850at2"/>
<dbReference type="PROSITE" id="PS50253">
    <property type="entry name" value="COX3"/>
    <property type="match status" value="1"/>
</dbReference>
<dbReference type="PANTHER" id="PTHR11403:SF2">
    <property type="entry name" value="CYTOCHROME BO(3) UBIQUINOL OXIDASE SUBUNIT 3"/>
    <property type="match status" value="1"/>
</dbReference>
<evidence type="ECO:0000256" key="5">
    <source>
        <dbReference type="ARBA" id="ARBA00022989"/>
    </source>
</evidence>
<comment type="subcellular location">
    <subcellularLocation>
        <location evidence="1">Cell membrane</location>
        <topology evidence="1">Multi-pass membrane protein</topology>
    </subcellularLocation>
</comment>
<keyword evidence="5 7" id="KW-1133">Transmembrane helix</keyword>
<keyword evidence="10" id="KW-1185">Reference proteome</keyword>
<sequence length="306" mass="35036">MATHSVTSENNENVWGGGNEPFAASYGKLMMWFFLISDALTFTGFLTAYGLIRFRYSDTWPVPESVFTHFPYLEGDHPLLYVALMTFILIMSSVTMVLAVNAGHQKKKDKVALWLFLTIVGGFIFLGSQAWEWYHFIMGEHGSVKVENTVYYIADEKGHRISLAEVVHGKEHNAHGEHHEKFTAEQVRAGFMANKEARLMDPGKVGKIYSRSESESMIKKAEVVQGANMKQNEYGHTLFANFFFFITGFHGFHVFSGVVLNIVIFANVLLGTYERRGHYEMVEKVGLYWHFVDLVWVFVFTFFYLV</sequence>
<keyword evidence="4 7" id="KW-0812">Transmembrane</keyword>
<feature type="transmembrane region" description="Helical" evidence="7">
    <location>
        <begin position="285"/>
        <end position="305"/>
    </location>
</feature>
<evidence type="ECO:0000313" key="9">
    <source>
        <dbReference type="EMBL" id="GCD77636.1"/>
    </source>
</evidence>
<evidence type="ECO:0000259" key="8">
    <source>
        <dbReference type="PROSITE" id="PS50253"/>
    </source>
</evidence>
<gene>
    <name evidence="9" type="ORF">JCM31826_11180</name>
</gene>
<feature type="transmembrane region" description="Helical" evidence="7">
    <location>
        <begin position="242"/>
        <end position="273"/>
    </location>
</feature>
<feature type="transmembrane region" description="Helical" evidence="7">
    <location>
        <begin position="79"/>
        <end position="99"/>
    </location>
</feature>
<dbReference type="Gene3D" id="1.20.120.80">
    <property type="entry name" value="Cytochrome c oxidase, subunit III, four-helix bundle"/>
    <property type="match status" value="2"/>
</dbReference>
<comment type="similarity">
    <text evidence="2">Belongs to the cytochrome c oxidase subunit 3 family.</text>
</comment>
<dbReference type="GO" id="GO:0019646">
    <property type="term" value="P:aerobic electron transport chain"/>
    <property type="evidence" value="ECO:0007669"/>
    <property type="project" value="InterPro"/>
</dbReference>
<proteinExistence type="inferred from homology"/>
<dbReference type="GO" id="GO:0005886">
    <property type="term" value="C:plasma membrane"/>
    <property type="evidence" value="ECO:0007669"/>
    <property type="project" value="UniProtKB-SubCell"/>
</dbReference>
<dbReference type="SUPFAM" id="SSF81452">
    <property type="entry name" value="Cytochrome c oxidase subunit III-like"/>
    <property type="match status" value="2"/>
</dbReference>
<evidence type="ECO:0000256" key="6">
    <source>
        <dbReference type="ARBA" id="ARBA00023136"/>
    </source>
</evidence>
<feature type="transmembrane region" description="Helical" evidence="7">
    <location>
        <begin position="111"/>
        <end position="131"/>
    </location>
</feature>
<dbReference type="EMBL" id="BHZE01000009">
    <property type="protein sequence ID" value="GCD77636.1"/>
    <property type="molecule type" value="Genomic_DNA"/>
</dbReference>
<organism evidence="9 10">
    <name type="scientific">Thermaurantimonas aggregans</name>
    <dbReference type="NCBI Taxonomy" id="2173829"/>
    <lineage>
        <taxon>Bacteria</taxon>
        <taxon>Pseudomonadati</taxon>
        <taxon>Bacteroidota</taxon>
        <taxon>Flavobacteriia</taxon>
        <taxon>Flavobacteriales</taxon>
        <taxon>Schleiferiaceae</taxon>
        <taxon>Thermaurantimonas</taxon>
    </lineage>
</organism>
<accession>A0A401XKT5</accession>
<dbReference type="InterPro" id="IPR013833">
    <property type="entry name" value="Cyt_c_oxidase_su3_a-hlx"/>
</dbReference>
<dbReference type="Pfam" id="PF00510">
    <property type="entry name" value="COX3"/>
    <property type="match status" value="1"/>
</dbReference>
<evidence type="ECO:0000313" key="10">
    <source>
        <dbReference type="Proteomes" id="UP000286715"/>
    </source>
</evidence>
<dbReference type="RefSeq" id="WP_124397699.1">
    <property type="nucleotide sequence ID" value="NZ_BHZE01000009.1"/>
</dbReference>
<evidence type="ECO:0000256" key="1">
    <source>
        <dbReference type="ARBA" id="ARBA00004651"/>
    </source>
</evidence>
<evidence type="ECO:0000256" key="4">
    <source>
        <dbReference type="ARBA" id="ARBA00022692"/>
    </source>
</evidence>
<evidence type="ECO:0000256" key="3">
    <source>
        <dbReference type="ARBA" id="ARBA00022475"/>
    </source>
</evidence>
<protein>
    <submittedName>
        <fullName evidence="9">Cytochrome oxidase subunit III</fullName>
    </submittedName>
</protein>
<dbReference type="InterPro" id="IPR035973">
    <property type="entry name" value="Cyt_c_oxidase_su3-like_sf"/>
</dbReference>
<dbReference type="GO" id="GO:0004129">
    <property type="term" value="F:cytochrome-c oxidase activity"/>
    <property type="evidence" value="ECO:0007669"/>
    <property type="project" value="InterPro"/>
</dbReference>
<dbReference type="InterPro" id="IPR000298">
    <property type="entry name" value="Cyt_c_oxidase-like_su3"/>
</dbReference>
<dbReference type="InterPro" id="IPR024791">
    <property type="entry name" value="Cyt_c/ubiquinol_Oxase_su3"/>
</dbReference>
<keyword evidence="6 7" id="KW-0472">Membrane</keyword>
<dbReference type="AlphaFoldDB" id="A0A401XKT5"/>
<feature type="domain" description="Heme-copper oxidase subunit III family profile" evidence="8">
    <location>
        <begin position="1"/>
        <end position="306"/>
    </location>
</feature>
<keyword evidence="3" id="KW-1003">Cell membrane</keyword>
<feature type="transmembrane region" description="Helical" evidence="7">
    <location>
        <begin position="29"/>
        <end position="52"/>
    </location>
</feature>
<dbReference type="PANTHER" id="PTHR11403">
    <property type="entry name" value="CYTOCHROME C OXIDASE SUBUNIT III"/>
    <property type="match status" value="1"/>
</dbReference>
<name>A0A401XKT5_9FLAO</name>